<proteinExistence type="predicted"/>
<dbReference type="EMBL" id="QGNW01000615">
    <property type="protein sequence ID" value="RVW66916.1"/>
    <property type="molecule type" value="Genomic_DNA"/>
</dbReference>
<keyword evidence="1" id="KW-0611">Plant defense</keyword>
<gene>
    <name evidence="4" type="primary">RPP13L4_13</name>
    <name evidence="4" type="ORF">CK203_066507</name>
</gene>
<dbReference type="PRINTS" id="PR00364">
    <property type="entry name" value="DISEASERSIST"/>
</dbReference>
<feature type="region of interest" description="Disordered" evidence="2">
    <location>
        <begin position="252"/>
        <end position="278"/>
    </location>
</feature>
<dbReference type="AlphaFoldDB" id="A0A438G404"/>
<dbReference type="GO" id="GO:0043531">
    <property type="term" value="F:ADP binding"/>
    <property type="evidence" value="ECO:0007669"/>
    <property type="project" value="InterPro"/>
</dbReference>
<dbReference type="SUPFAM" id="SSF52540">
    <property type="entry name" value="P-loop containing nucleoside triphosphate hydrolases"/>
    <property type="match status" value="1"/>
</dbReference>
<dbReference type="GO" id="GO:0006952">
    <property type="term" value="P:defense response"/>
    <property type="evidence" value="ECO:0007669"/>
    <property type="project" value="UniProtKB-KW"/>
</dbReference>
<reference evidence="4 5" key="1">
    <citation type="journal article" date="2018" name="PLoS Genet.">
        <title>Population sequencing reveals clonal diversity and ancestral inbreeding in the grapevine cultivar Chardonnay.</title>
        <authorList>
            <person name="Roach M.J."/>
            <person name="Johnson D.L."/>
            <person name="Bohlmann J."/>
            <person name="van Vuuren H.J."/>
            <person name="Jones S.J."/>
            <person name="Pretorius I.S."/>
            <person name="Schmidt S.A."/>
            <person name="Borneman A.R."/>
        </authorList>
    </citation>
    <scope>NUCLEOTIDE SEQUENCE [LARGE SCALE GENOMIC DNA]</scope>
    <source>
        <strain evidence="5">cv. Chardonnay</strain>
        <tissue evidence="4">Leaf</tissue>
    </source>
</reference>
<organism evidence="4 5">
    <name type="scientific">Vitis vinifera</name>
    <name type="common">Grape</name>
    <dbReference type="NCBI Taxonomy" id="29760"/>
    <lineage>
        <taxon>Eukaryota</taxon>
        <taxon>Viridiplantae</taxon>
        <taxon>Streptophyta</taxon>
        <taxon>Embryophyta</taxon>
        <taxon>Tracheophyta</taxon>
        <taxon>Spermatophyta</taxon>
        <taxon>Magnoliopsida</taxon>
        <taxon>eudicotyledons</taxon>
        <taxon>Gunneridae</taxon>
        <taxon>Pentapetalae</taxon>
        <taxon>rosids</taxon>
        <taxon>Vitales</taxon>
        <taxon>Vitaceae</taxon>
        <taxon>Viteae</taxon>
        <taxon>Vitis</taxon>
    </lineage>
</organism>
<feature type="compositionally biased region" description="Basic and acidic residues" evidence="2">
    <location>
        <begin position="259"/>
        <end position="272"/>
    </location>
</feature>
<evidence type="ECO:0000256" key="2">
    <source>
        <dbReference type="SAM" id="MobiDB-lite"/>
    </source>
</evidence>
<dbReference type="Proteomes" id="UP000288805">
    <property type="component" value="Unassembled WGS sequence"/>
</dbReference>
<evidence type="ECO:0000256" key="1">
    <source>
        <dbReference type="ARBA" id="ARBA00022821"/>
    </source>
</evidence>
<evidence type="ECO:0000313" key="5">
    <source>
        <dbReference type="Proteomes" id="UP000288805"/>
    </source>
</evidence>
<evidence type="ECO:0000259" key="3">
    <source>
        <dbReference type="Pfam" id="PF00931"/>
    </source>
</evidence>
<dbReference type="Pfam" id="PF00931">
    <property type="entry name" value="NB-ARC"/>
    <property type="match status" value="1"/>
</dbReference>
<dbReference type="Gene3D" id="3.40.50.300">
    <property type="entry name" value="P-loop containing nucleotide triphosphate hydrolases"/>
    <property type="match status" value="1"/>
</dbReference>
<sequence>MSVLSGVGRFFFLLRSYCQMLSEQLHPMSNFQDRAKHPTLVIPPLKATTQVKCRLHKIHTSSIPKQRKGNWTNLGGDSTVSAELHSLCSAAQSLASKYAVWEKCLPKDCLQSYMLLIIRFGLDLQRWDFVEFDDFLVRFLEFLRNKFIDGLAEAEDQGRQLPVHPRFKGIRDVLLTKDITSSTPIQMIQMRNTLYRLLAVYTDCLIFSEKHPIQSTKFLLPFYNLFHFLFLNRTKEVLVRIEEELDLYPCIEDSNGSPDHSEDQESQSHDPENQSQGPEIWYPHVSEIRGFDRQFSKIRNWLLQSDEGFKDIAIVGIGGSGKTALAQQLFYDEHIQGAFFPTLWISLSGKIDAGIDFKQVVEDMLVELTTEHGHEKLRSCSTEELLSSLGRQLLGKKYLIVLDGIWDETRDWYFRLGQALNWPDKDCNIQFGRDQKRNGNAVIITTRLEEVAKGMVGDKYLHSIEGIGEDEIWSMFNDAADKSKLNPQQNDKLKKLQNEIVKQCDGFLLGVKTLAEIIPKKLTEIILGTLATDPSSVNAKPERGHIDSDHYSATQNHRGDTLTEIIPMEVQIDGEGLHCPKTLRHPLASKVAGRLGSKQSWAKKRREPNNIMAFIHWLASLRPE</sequence>
<protein>
    <submittedName>
        <fullName evidence="4">Disease resistance RPP13-like protein 4</fullName>
    </submittedName>
</protein>
<dbReference type="PANTHER" id="PTHR36766">
    <property type="entry name" value="PLANT BROAD-SPECTRUM MILDEW RESISTANCE PROTEIN RPW8"/>
    <property type="match status" value="1"/>
</dbReference>
<name>A0A438G404_VITVI</name>
<feature type="domain" description="NB-ARC" evidence="3">
    <location>
        <begin position="293"/>
        <end position="483"/>
    </location>
</feature>
<evidence type="ECO:0000313" key="4">
    <source>
        <dbReference type="EMBL" id="RVW66916.1"/>
    </source>
</evidence>
<dbReference type="InterPro" id="IPR002182">
    <property type="entry name" value="NB-ARC"/>
</dbReference>
<dbReference type="PANTHER" id="PTHR36766:SF30">
    <property type="entry name" value="TIR-NBS TYPE DISEASE RESISTANCE PROTEIN-RELATED"/>
    <property type="match status" value="1"/>
</dbReference>
<dbReference type="InterPro" id="IPR027417">
    <property type="entry name" value="P-loop_NTPase"/>
</dbReference>
<comment type="caution">
    <text evidence="4">The sequence shown here is derived from an EMBL/GenBank/DDBJ whole genome shotgun (WGS) entry which is preliminary data.</text>
</comment>
<accession>A0A438G404</accession>